<feature type="domain" description="Calcineurin-like phosphoesterase" evidence="10">
    <location>
        <begin position="2"/>
        <end position="189"/>
    </location>
</feature>
<dbReference type="GO" id="GO:0046872">
    <property type="term" value="F:metal ion binding"/>
    <property type="evidence" value="ECO:0007669"/>
    <property type="project" value="UniProtKB-KW"/>
</dbReference>
<dbReference type="AlphaFoldDB" id="A0A067QY98"/>
<dbReference type="GO" id="GO:0005615">
    <property type="term" value="C:extracellular space"/>
    <property type="evidence" value="ECO:0007669"/>
    <property type="project" value="TreeGrafter"/>
</dbReference>
<keyword evidence="6" id="KW-0732">Signal</keyword>
<evidence type="ECO:0000259" key="11">
    <source>
        <dbReference type="Pfam" id="PF19272"/>
    </source>
</evidence>
<evidence type="ECO:0000259" key="10">
    <source>
        <dbReference type="Pfam" id="PF00149"/>
    </source>
</evidence>
<comment type="similarity">
    <text evidence="3">Belongs to the acid sphingomyelinase family.</text>
</comment>
<dbReference type="InterPro" id="IPR041805">
    <property type="entry name" value="ASMase/PPN1_MPP"/>
</dbReference>
<evidence type="ECO:0000256" key="2">
    <source>
        <dbReference type="ARBA" id="ARBA00004613"/>
    </source>
</evidence>
<dbReference type="OMA" id="HIADTHN"/>
<keyword evidence="5" id="KW-0479">Metal-binding</keyword>
<keyword evidence="7" id="KW-0378">Hydrolase</keyword>
<evidence type="ECO:0000256" key="3">
    <source>
        <dbReference type="ARBA" id="ARBA00008234"/>
    </source>
</evidence>
<dbReference type="InParanoid" id="A0A067QY98"/>
<dbReference type="GO" id="GO:0061750">
    <property type="term" value="F:acid sphingomyelin phosphodiesterase activity"/>
    <property type="evidence" value="ECO:0007669"/>
    <property type="project" value="TreeGrafter"/>
</dbReference>
<dbReference type="GO" id="GO:0046513">
    <property type="term" value="P:ceramide biosynthetic process"/>
    <property type="evidence" value="ECO:0007669"/>
    <property type="project" value="TreeGrafter"/>
</dbReference>
<comment type="subcellular location">
    <subcellularLocation>
        <location evidence="2">Secreted</location>
    </subcellularLocation>
</comment>
<evidence type="ECO:0000313" key="13">
    <source>
        <dbReference type="Proteomes" id="UP000027135"/>
    </source>
</evidence>
<comment type="cofactor">
    <cofactor evidence="1">
        <name>Zn(2+)</name>
        <dbReference type="ChEBI" id="CHEBI:29105"/>
    </cofactor>
</comment>
<evidence type="ECO:0000256" key="9">
    <source>
        <dbReference type="ARBA" id="ARBA00023180"/>
    </source>
</evidence>
<dbReference type="PANTHER" id="PTHR10340">
    <property type="entry name" value="SPHINGOMYELIN PHOSPHODIESTERASE"/>
    <property type="match status" value="1"/>
</dbReference>
<proteinExistence type="inferred from homology"/>
<dbReference type="Proteomes" id="UP000027135">
    <property type="component" value="Unassembled WGS sequence"/>
</dbReference>
<protein>
    <submittedName>
        <fullName evidence="12">Sphingomyelin phosphodiesterase</fullName>
    </submittedName>
</protein>
<dbReference type="FunCoup" id="A0A067QY98">
    <property type="interactions" value="34"/>
</dbReference>
<dbReference type="InterPro" id="IPR029052">
    <property type="entry name" value="Metallo-depent_PP-like"/>
</dbReference>
<dbReference type="STRING" id="136037.A0A067QY98"/>
<dbReference type="Pfam" id="PF19272">
    <property type="entry name" value="ASMase_C"/>
    <property type="match status" value="1"/>
</dbReference>
<dbReference type="Gene3D" id="3.60.21.10">
    <property type="match status" value="1"/>
</dbReference>
<dbReference type="CDD" id="cd00842">
    <property type="entry name" value="MPP_ASMase"/>
    <property type="match status" value="1"/>
</dbReference>
<feature type="domain" description="Sphingomyelin phosphodiesterase C-terminal" evidence="11">
    <location>
        <begin position="220"/>
        <end position="291"/>
    </location>
</feature>
<dbReference type="PANTHER" id="PTHR10340:SF29">
    <property type="entry name" value="SPHINGOMYELIN PHOSPHODIESTERASE"/>
    <property type="match status" value="1"/>
</dbReference>
<reference evidence="12 13" key="1">
    <citation type="journal article" date="2014" name="Nat. Commun.">
        <title>Molecular traces of alternative social organization in a termite genome.</title>
        <authorList>
            <person name="Terrapon N."/>
            <person name="Li C."/>
            <person name="Robertson H.M."/>
            <person name="Ji L."/>
            <person name="Meng X."/>
            <person name="Booth W."/>
            <person name="Chen Z."/>
            <person name="Childers C.P."/>
            <person name="Glastad K.M."/>
            <person name="Gokhale K."/>
            <person name="Gowin J."/>
            <person name="Gronenberg W."/>
            <person name="Hermansen R.A."/>
            <person name="Hu H."/>
            <person name="Hunt B.G."/>
            <person name="Huylmans A.K."/>
            <person name="Khalil S.M."/>
            <person name="Mitchell R.D."/>
            <person name="Munoz-Torres M.C."/>
            <person name="Mustard J.A."/>
            <person name="Pan H."/>
            <person name="Reese J.T."/>
            <person name="Scharf M.E."/>
            <person name="Sun F."/>
            <person name="Vogel H."/>
            <person name="Xiao J."/>
            <person name="Yang W."/>
            <person name="Yang Z."/>
            <person name="Yang Z."/>
            <person name="Zhou J."/>
            <person name="Zhu J."/>
            <person name="Brent C.S."/>
            <person name="Elsik C.G."/>
            <person name="Goodisman M.A."/>
            <person name="Liberles D.A."/>
            <person name="Roe R.M."/>
            <person name="Vargo E.L."/>
            <person name="Vilcinskas A."/>
            <person name="Wang J."/>
            <person name="Bornberg-Bauer E."/>
            <person name="Korb J."/>
            <person name="Zhang G."/>
            <person name="Liebig J."/>
        </authorList>
    </citation>
    <scope>NUCLEOTIDE SEQUENCE [LARGE SCALE GENOMIC DNA]</scope>
    <source>
        <tissue evidence="12">Whole organism</tissue>
    </source>
</reference>
<gene>
    <name evidence="12" type="ORF">L798_15565</name>
</gene>
<dbReference type="GO" id="GO:0005764">
    <property type="term" value="C:lysosome"/>
    <property type="evidence" value="ECO:0007669"/>
    <property type="project" value="TreeGrafter"/>
</dbReference>
<evidence type="ECO:0000256" key="4">
    <source>
        <dbReference type="ARBA" id="ARBA00022525"/>
    </source>
</evidence>
<name>A0A067QY98_ZOONE</name>
<dbReference type="GO" id="GO:0006685">
    <property type="term" value="P:sphingomyelin catabolic process"/>
    <property type="evidence" value="ECO:0007669"/>
    <property type="project" value="TreeGrafter"/>
</dbReference>
<sequence length="298" mass="34435">MTGDIVDHAIWNTSIQKNSDVITKVTQKMRTDFPDTPVYPILGNHEPSPLNAYAPHYITDEKVSTKWLYELVADLWSVWLPPDTRETILRGGFYTVLARPGFRIIVLNNNVCYNLNWWLVYNPKDQDGQLQWLADTLLQAENDGENVHILAHIPTGDTECLRTWSREFHKIIDRFENTIRAIFNGHTHNDHFHVYYATNESTRPISMAINGGSVTTFNDLNSNYKTYSVDSATYNILDAETWIFNLTEANINPNVNPTWYKLYSFKDQYGVESLSPIELDKLTHKLAANRSLLEEYSR</sequence>
<dbReference type="SUPFAM" id="SSF56300">
    <property type="entry name" value="Metallo-dependent phosphatases"/>
    <property type="match status" value="1"/>
</dbReference>
<dbReference type="Pfam" id="PF00149">
    <property type="entry name" value="Metallophos"/>
    <property type="match status" value="1"/>
</dbReference>
<keyword evidence="13" id="KW-1185">Reference proteome</keyword>
<keyword evidence="8" id="KW-0862">Zinc</keyword>
<evidence type="ECO:0000256" key="5">
    <source>
        <dbReference type="ARBA" id="ARBA00022723"/>
    </source>
</evidence>
<evidence type="ECO:0000256" key="6">
    <source>
        <dbReference type="ARBA" id="ARBA00022729"/>
    </source>
</evidence>
<evidence type="ECO:0000256" key="1">
    <source>
        <dbReference type="ARBA" id="ARBA00001947"/>
    </source>
</evidence>
<dbReference type="GO" id="GO:0016020">
    <property type="term" value="C:membrane"/>
    <property type="evidence" value="ECO:0007669"/>
    <property type="project" value="GOC"/>
</dbReference>
<dbReference type="InterPro" id="IPR045473">
    <property type="entry name" value="ASM_C"/>
</dbReference>
<dbReference type="InterPro" id="IPR004843">
    <property type="entry name" value="Calcineurin-like_PHP"/>
</dbReference>
<dbReference type="eggNOG" id="KOG3770">
    <property type="taxonomic scope" value="Eukaryota"/>
</dbReference>
<keyword evidence="9" id="KW-0325">Glycoprotein</keyword>
<organism evidence="12 13">
    <name type="scientific">Zootermopsis nevadensis</name>
    <name type="common">Dampwood termite</name>
    <dbReference type="NCBI Taxonomy" id="136037"/>
    <lineage>
        <taxon>Eukaryota</taxon>
        <taxon>Metazoa</taxon>
        <taxon>Ecdysozoa</taxon>
        <taxon>Arthropoda</taxon>
        <taxon>Hexapoda</taxon>
        <taxon>Insecta</taxon>
        <taxon>Pterygota</taxon>
        <taxon>Neoptera</taxon>
        <taxon>Polyneoptera</taxon>
        <taxon>Dictyoptera</taxon>
        <taxon>Blattodea</taxon>
        <taxon>Blattoidea</taxon>
        <taxon>Termitoidae</taxon>
        <taxon>Termopsidae</taxon>
        <taxon>Zootermopsis</taxon>
    </lineage>
</organism>
<dbReference type="EMBL" id="KK853204">
    <property type="protein sequence ID" value="KDR09869.1"/>
    <property type="molecule type" value="Genomic_DNA"/>
</dbReference>
<keyword evidence="4" id="KW-0964">Secreted</keyword>
<accession>A0A067QY98</accession>
<evidence type="ECO:0000256" key="8">
    <source>
        <dbReference type="ARBA" id="ARBA00022833"/>
    </source>
</evidence>
<evidence type="ECO:0000313" key="12">
    <source>
        <dbReference type="EMBL" id="KDR09869.1"/>
    </source>
</evidence>
<evidence type="ECO:0000256" key="7">
    <source>
        <dbReference type="ARBA" id="ARBA00022801"/>
    </source>
</evidence>